<dbReference type="Pfam" id="PF12775">
    <property type="entry name" value="AAA_7"/>
    <property type="match status" value="1"/>
</dbReference>
<evidence type="ECO:0000256" key="13">
    <source>
        <dbReference type="ARBA" id="ARBA00023175"/>
    </source>
</evidence>
<dbReference type="InterPro" id="IPR035699">
    <property type="entry name" value="AAA_6"/>
</dbReference>
<feature type="domain" description="AAA+ ATPase" evidence="17">
    <location>
        <begin position="1444"/>
        <end position="1583"/>
    </location>
</feature>
<evidence type="ECO:0000256" key="6">
    <source>
        <dbReference type="ARBA" id="ARBA00022737"/>
    </source>
</evidence>
<dbReference type="InterPro" id="IPR042219">
    <property type="entry name" value="AAA_lid_11_sf"/>
</dbReference>
<gene>
    <name evidence="19" type="primary">LOC118271040</name>
</gene>
<keyword evidence="14" id="KW-0206">Cytoskeleton</keyword>
<dbReference type="InterPro" id="IPR041466">
    <property type="entry name" value="Dynein_AAA5_ext"/>
</dbReference>
<dbReference type="GO" id="GO:0005524">
    <property type="term" value="F:ATP binding"/>
    <property type="evidence" value="ECO:0007669"/>
    <property type="project" value="UniProtKB-KW"/>
</dbReference>
<dbReference type="SMART" id="SM00382">
    <property type="entry name" value="AAA"/>
    <property type="match status" value="2"/>
</dbReference>
<keyword evidence="12" id="KW-0969">Cilium</keyword>
<dbReference type="FunFam" id="1.10.287.2620:FF:000002">
    <property type="entry name" value="Dynein heavy chain 2, axonemal"/>
    <property type="match status" value="1"/>
</dbReference>
<dbReference type="GO" id="GO:0005874">
    <property type="term" value="C:microtubule"/>
    <property type="evidence" value="ECO:0007669"/>
    <property type="project" value="UniProtKB-KW"/>
</dbReference>
<reference evidence="19" key="1">
    <citation type="submission" date="2025-08" db="UniProtKB">
        <authorList>
            <consortium name="RefSeq"/>
        </authorList>
    </citation>
    <scope>IDENTIFICATION</scope>
    <source>
        <tissue evidence="19">Whole larval tissue</tissue>
    </source>
</reference>
<dbReference type="GeneID" id="118271040"/>
<keyword evidence="6" id="KW-0677">Repeat</keyword>
<dbReference type="Gene3D" id="1.10.8.710">
    <property type="match status" value="1"/>
</dbReference>
<dbReference type="PANTHER" id="PTHR22878:SF73">
    <property type="entry name" value="DYNEIN AXONEMAL HEAVY CHAIN 1"/>
    <property type="match status" value="1"/>
</dbReference>
<keyword evidence="4" id="KW-0963">Cytoplasm</keyword>
<evidence type="ECO:0000256" key="7">
    <source>
        <dbReference type="ARBA" id="ARBA00022741"/>
    </source>
</evidence>
<dbReference type="RefSeq" id="XP_050552040.1">
    <property type="nucleotide sequence ID" value="XM_050696083.1"/>
</dbReference>
<evidence type="ECO:0000256" key="9">
    <source>
        <dbReference type="ARBA" id="ARBA00022846"/>
    </source>
</evidence>
<feature type="coiled-coil region" evidence="16">
    <location>
        <begin position="2920"/>
        <end position="2989"/>
    </location>
</feature>
<keyword evidence="5" id="KW-0493">Microtubule</keyword>
<dbReference type="Gene3D" id="3.20.180.20">
    <property type="entry name" value="Dynein heavy chain, N-terminal domain 2"/>
    <property type="match status" value="1"/>
</dbReference>
<evidence type="ECO:0000256" key="4">
    <source>
        <dbReference type="ARBA" id="ARBA00022490"/>
    </source>
</evidence>
<dbReference type="GO" id="GO:0005858">
    <property type="term" value="C:axonemal dynein complex"/>
    <property type="evidence" value="ECO:0007669"/>
    <property type="project" value="UniProtKB-ARBA"/>
</dbReference>
<dbReference type="Pfam" id="PF18199">
    <property type="entry name" value="Dynein_C"/>
    <property type="match status" value="1"/>
</dbReference>
<dbReference type="Gene3D" id="1.10.287.2620">
    <property type="match status" value="1"/>
</dbReference>
<dbReference type="FunFam" id="1.10.8.1220:FF:000001">
    <property type="entry name" value="Dynein axonemal heavy chain 5"/>
    <property type="match status" value="1"/>
</dbReference>
<dbReference type="Gene3D" id="1.10.8.1220">
    <property type="match status" value="1"/>
</dbReference>
<keyword evidence="8" id="KW-0067">ATP-binding</keyword>
<dbReference type="FunFam" id="1.20.140.100:FF:000004">
    <property type="entry name" value="Dynein axonemal heavy chain 6"/>
    <property type="match status" value="1"/>
</dbReference>
<dbReference type="Gene3D" id="3.40.50.300">
    <property type="entry name" value="P-loop containing nucleotide triphosphate hydrolases"/>
    <property type="match status" value="5"/>
</dbReference>
<dbReference type="FunFam" id="1.20.1270.280:FF:000001">
    <property type="entry name" value="dynein heavy chain 7, axonemal"/>
    <property type="match status" value="1"/>
</dbReference>
<dbReference type="GO" id="GO:0070286">
    <property type="term" value="P:axonemal dynein complex assembly"/>
    <property type="evidence" value="ECO:0007669"/>
    <property type="project" value="UniProtKB-ARBA"/>
</dbReference>
<comment type="subcellular location">
    <subcellularLocation>
        <location evidence="1">Cell projection</location>
        <location evidence="1">Cilium</location>
        <location evidence="1">Flagellum</location>
    </subcellularLocation>
    <subcellularLocation>
        <location evidence="2">Cytoplasm</location>
        <location evidence="2">Cytoskeleton</location>
        <location evidence="2">Cilium axoneme</location>
    </subcellularLocation>
</comment>
<dbReference type="Pfam" id="PF12777">
    <property type="entry name" value="MT"/>
    <property type="match status" value="1"/>
</dbReference>
<dbReference type="Gene3D" id="1.20.140.100">
    <property type="entry name" value="Dynein heavy chain, N-terminal domain 2"/>
    <property type="match status" value="1"/>
</dbReference>
<dbReference type="GO" id="GO:0045505">
    <property type="term" value="F:dynein intermediate chain binding"/>
    <property type="evidence" value="ECO:0007669"/>
    <property type="project" value="InterPro"/>
</dbReference>
<dbReference type="InterPro" id="IPR004273">
    <property type="entry name" value="Dynein_heavy_D6_P-loop"/>
</dbReference>
<dbReference type="FunFam" id="3.40.50.300:FF:001145">
    <property type="entry name" value="Putative dynein heavy chain"/>
    <property type="match status" value="1"/>
</dbReference>
<protein>
    <submittedName>
        <fullName evidence="19">Dynein axonemal heavy chain 1 isoform X3</fullName>
    </submittedName>
</protein>
<dbReference type="FunFam" id="1.10.8.720:FF:000001">
    <property type="entry name" value="dynein heavy chain 7, axonemal"/>
    <property type="match status" value="1"/>
</dbReference>
<evidence type="ECO:0000256" key="15">
    <source>
        <dbReference type="ARBA" id="ARBA00023273"/>
    </source>
</evidence>
<evidence type="ECO:0000313" key="18">
    <source>
        <dbReference type="Proteomes" id="UP000829999"/>
    </source>
</evidence>
<name>A0A9R0DS11_SPOFR</name>
<dbReference type="InterPro" id="IPR041658">
    <property type="entry name" value="AAA_lid_11"/>
</dbReference>
<dbReference type="GO" id="GO:0060294">
    <property type="term" value="P:cilium movement involved in cell motility"/>
    <property type="evidence" value="ECO:0007669"/>
    <property type="project" value="UniProtKB-ARBA"/>
</dbReference>
<dbReference type="FunFam" id="3.40.50.300:FF:000044">
    <property type="entry name" value="Dynein heavy chain 5, axonemal"/>
    <property type="match status" value="1"/>
</dbReference>
<dbReference type="InterPro" id="IPR027417">
    <property type="entry name" value="P-loop_NTPase"/>
</dbReference>
<keyword evidence="11 16" id="KW-0175">Coiled coil</keyword>
<evidence type="ECO:0000256" key="3">
    <source>
        <dbReference type="ARBA" id="ARBA00008887"/>
    </source>
</evidence>
<dbReference type="Proteomes" id="UP000829999">
    <property type="component" value="Chromosome 9"/>
</dbReference>
<keyword evidence="7" id="KW-0547">Nucleotide-binding</keyword>
<dbReference type="InterPro" id="IPR043160">
    <property type="entry name" value="Dynein_C_barrel"/>
</dbReference>
<evidence type="ECO:0000256" key="11">
    <source>
        <dbReference type="ARBA" id="ARBA00023054"/>
    </source>
</evidence>
<evidence type="ECO:0000256" key="12">
    <source>
        <dbReference type="ARBA" id="ARBA00023069"/>
    </source>
</evidence>
<sequence>MLVSLPKPQRAKLLLPPGRWTTYREDESIQFPFETFVPKLQFLSIVLPKELPRLVKIERLRRKFLAANVKKMLRELGIQPYWLLPVEEFKINEMQHYGLYSSFPKLDLEIFDNTDFDCRIPEEWMSLGMIEGEQYPCPGLAFIPKADAKSTRMNTDLMRTLNNMYEWTNVAALKYVENVDKWEVMALDGTKRHYTIPRVRLMFKADDPETFAQRVKFAVDLRKEVENNLRFYLYLDCLLLEGLPGIPRHYIPQIVKMVYIHRQAKELDEEHMNYLKREVELLYTKMEGKMKIVYTIQKFRDLYNFIDAPTPDYVPPVPLFGRLPCVMEDFHGRVKYNQWYSLYVLTESVSCIHLVVDECLKVESMLFFTANYGRNASLAEFDAAQQHCTSMMLKYLNISWLNQTAHAIRMSFRDVGKGWFNIYEKKWEFYRVSKLSRFMQLVRFRMQYALRYCIEQSMAMYLNMLETPCLCTYICDDDYEWDSKDLINSPFRSPTTTLFYFHLMMSVDGPYYTTDPAQFEIVIQRLFREMLYRCHFIAQVHPMIMTGLVFDKELYLTSIGLMEPNVNETRDRLLKAYRKCIIPLKAYMRQYECYREIYMLNIEEYVENFREEKHSASETKDEVQIHYDAKQDLIWRLPQFINIGPFAINVDSLKQLLVTKRSDIIRSLLVMWAEEVRLVVDDVITAYKSIMRKLGEKPNTIEHVFEIREWMESIPFALKTQDDIMRKVHSDYEVLEHFYMPLENDDFRALWEAVGWPLQITKQVDETILFLEEEQEKFWKLHQQDEQTLYDKIDMFTAQCMTLTLQNDFSKVHEIANDIKKAWKAMKDAQDWGRILNQRQKLFGQPVVPFADLNKLVKEFEPYRNLWVTASDFLKAREVWLDNPLMYVDADTIEPMVNEYYKTIVKCVRVFQDMPKVQQVAITIREYMDAFRPLIPIIQAVRNPGMKERHWNEFMEKAGITVTMNEKQTFQMCIKQGVAAHGELIAEIGELASKEYVIEQSLDKMQADWANKVLEVSAYKNTGTYIMKIADETLQLLDEHLLGTQQLGFSPFKAAFELRIQEWDDKLRLTQRVVDEWIECQKEWMYLEPIFTSEDIARQLPMETKKYGTMERIWRRVMSSAAACPKIMIICPDSRLLDSLQEAIHLLAVVSRGLNEYLELKRLRFPRFFFLSDDELLEILSQSRNPRAVQPHLRKCFENIAKVTFQSDLLITEMHSSEGEVVELKYKFKPTSNVEQWLLLLEDTMRHTIRLTLIEALEELWQIPRVEWVLRWPGQVVIAGSQTAWTAGVENAIEEYRMEFYFEENLKMLDTLRALVKGELTYFQREVLCALIVVEVHARDVTKNLVEENVRYNTDFQWICQLRYYQVVKPMYPLEPGEEPEIYQDELRLDTSRYYRQFSQNSCNVKALNSVLNYHNEYLGNSGRLVITPLTDRCYLTLMCAMHLKFGGAPAGPAGTGKTETTKDLAKALAVQCVVFNCSDQLDFMAMGKFFKGLAASGAWACFDEFNRIDIEVLSVVAQQVATIQKAQIAHLERFMFEGVDLPLKPSCAVFITMNPGYAGRTELPDNLKALFRPIAMMVPDYALIAEISLFSFGFSEAKILAGKITTTFRLSSEQLSAQDHYDFGMRAVKTVITVAGNLIRQMPDGDERQIVLRALKDVNVPKFLANDLVLFNGIISDLFPRVEVPVVDYGIMETSIRNMLIKRGYDDLYSFIFKVIQLYETTVVRHGLMLVGPAGAGKTKCYETLRDALTAIKGKLAPDGFPFTPVHTFVVNPKSITMGQLYGEFDLQTHEWTDGILSSLVRAGIAVEDMDKRWYIFDGPVDAVWIENMNTVLDDNKKLCLSSGEIMKLTERQRMIFEVADLTVASPATVSRCGMVYLDTQVVGLPPLVNAWIKSNLPPIADPIRKLLVPLITTYLYPALELLRSEMTEIVVSIDSALVLKFLELLDYKLRPLTGKDDRPPPPPNFLSLMPRLAPLWVVWSIIWSVGATCDLNSRGVFSEFIRKVTTENGFKPLFPEAGRVYDYTLHDGGFTDPTEDGEPASPYWYNWMANMAPYVVDSEWQYADIEVPTLDNVRSQALLGYKIVNYNHVICVGPTGTGKTVSITTKLAHGLHKKFICEFLVFSARTSANQTQDVIDGKLERRRRGVFGPPPTKRQVFFIDDLNMPALEVYGAQPPIELLRQFMDFGGWYDRHNIGEFMTLVDVGIVAAMGPPGGGRNPVTMRLMRHFHYISFTEMEYSSKYGIFDTILKSWTRNFDPTKAINLKEGPFLKASLDIFSALVEELLPTPTKSHYTFNLRDLSKVFQGILMMDPKSVTDVDDVIRLWYHEHQRVYQDRLVNDTDRRWFTDLMHKKLRSEFNKEPDDLLADRMMLFGDFMDLGADDRKYVEIVDKEELNYVLGHYLEEYNIATMAPLDLVLFEDAVAHLCRIARIMRQPMANALLLGMGGSGRQSLSRLAASMAELTCIQIEITKAYGISEWREDLRMTMMKAGAENRGIVFLFSDAQIKMESFLEDLNNILSSGDVPNIYEPEDLDKIYQAVRHAVMEMNLTATKTNLFACYQRRVKSNMHIVIVMSPIGEIFRSRLRQFPSLVNCCTIDWFSEWPKSALESVAFHFFESMGELTEASNEILTAMVSVCCFVHQSVVEASDRFKEQLNRINYVTPMSYMEMLGAYSEMFRKQQKAILKESSALKTGLNKLNQTEVEVKELQIELAELKPLMEKAAEETRQVIEQIATDTAIAEEAREKVEKETVMAEKLAAINAAISEDAQRDLEEAMPALRAAEKALQELNRNDVVEVKAMKKPPAGVVLVIESLCVVFDIKPIKEPGASFGEKVLNYWKPGSLMLSDPTAFLESLIKFDKETITEDMIKKLKRFVTSPDYDPAKIVKVSKACQSLCMWVHAMYKFYHVNKGVAPKKEALARATRDLQVVEAMLAAAKAKMQALLEGIAKLNAYLVEKEEERKRMEEDINQCLARMDRANRLLNGLSSERVRWIKTIKDLDIAKVNLIGDILLSACAVGYITPFTDEFRRTLLDKWINHIEAVKVPHTPGATPLKTLGDAVQIRTWQMYGLPRDPMSVESAVLMSNSRRWPLIIDPQTQANKWIRAMGKLEGLVVCKPNDRDLLRNFESALRFGKPILLENVGEDIDPALDPVLKRQYFRQAGQLVLKLGDSLIPFMAGFKLYITTKLPNPKYKPETSVKVMVVNFALVPSGLAEQLLSIVVAQERPDLEELRGQLIVSRAQMASQLAEMQADILYGLSNSIGSPVDDVPLILTLEAIKIKSAEILVKVEDIERTTLEIDEARSGYVPVADRGSILFFCLSDMANVDPMYQYSLEWFVKLFVRAMAETEPNEDIVERVDVIIVHFTFILYQNVCRSLFERHKLLFAFLLCARILLDKGVIRYEEFNFLLNGAKLDAEEPNPDPKWISPRVWLEIQQLNTVPTMKAIVQDFTNNAKFFKTYYDSHIPHKLPYPKPLDTQYDLFQKILILKCLRPDKIIPGFQDYVMVGLGARFVEPQPADLAALYAESDPLAPIIFVLSTGTDPAADLLKFADKMKMGKRFDSISLGQGQGPLAENMMRVGCDFGNWVFFQNCHLSPSWMPVLELHVEHIQPELVHKDFRLWLTSTPSPHFPVALLQNGYKMTVEPPRGIKANLLKAYMNQVPDFLEYFNSQDPKVPNFKWLLFSLCLFHGVVIERRKFGPLGFNIPYDFTDGDLRICISQLHMFLNEYSEVPLRMLTYTAGHINYGGRVTDDWDRRCLLCLLADYYTLTVLTDRYVYDETGAYKQQPATSNIDDYTKYIRTLPLNDDPSLFGLHANANISYANAETTSCITTLRDLQPKEAVAAGGASVETIIEQAAKDIIKILPEILDTERIAKTYPVSYKESLNTVLIQEANRYNKLLGVIRSSLQDLLKALKGLVVMSEALENMAGSLAKNVVPLMWSSKAYPSLKPLAAWVKDLCLRVQFMKEWAAQGIPKVFWISGFYFPQAFLTGALQNYARKHVIAIDTVAYAFEALPQPPTKKPEDGCCVRGLFLEGARWNLSDMSLEESRPKELHMGIQFRMISLALY</sequence>
<dbReference type="Gene3D" id="1.20.58.1120">
    <property type="match status" value="1"/>
</dbReference>
<dbReference type="FunFam" id="3.20.180.20:FF:000003">
    <property type="entry name" value="Dynein heavy chain 12, axonemal"/>
    <property type="match status" value="1"/>
</dbReference>
<dbReference type="Pfam" id="PF17857">
    <property type="entry name" value="AAA_lid_1"/>
    <property type="match status" value="1"/>
</dbReference>
<dbReference type="Pfam" id="PF12781">
    <property type="entry name" value="AAA_9"/>
    <property type="match status" value="1"/>
</dbReference>
<dbReference type="InterPro" id="IPR013602">
    <property type="entry name" value="Dynein_heavy_linker"/>
</dbReference>
<dbReference type="Pfam" id="PF12780">
    <property type="entry name" value="AAA_8"/>
    <property type="match status" value="1"/>
</dbReference>
<evidence type="ECO:0000256" key="1">
    <source>
        <dbReference type="ARBA" id="ARBA00004230"/>
    </source>
</evidence>
<dbReference type="GO" id="GO:0008569">
    <property type="term" value="F:minus-end-directed microtubule motor activity"/>
    <property type="evidence" value="ECO:0007669"/>
    <property type="project" value="InterPro"/>
</dbReference>
<dbReference type="PANTHER" id="PTHR22878">
    <property type="entry name" value="DYNEIN HEAVY CHAIN 6, AXONEMAL-LIKE-RELATED"/>
    <property type="match status" value="1"/>
</dbReference>
<dbReference type="InterPro" id="IPR043157">
    <property type="entry name" value="Dynein_AAA1S"/>
</dbReference>
<dbReference type="FunFam" id="1.20.920.30:FF:000005">
    <property type="entry name" value="Dynein, axonemal, heavy chain 2"/>
    <property type="match status" value="1"/>
</dbReference>
<dbReference type="Gene3D" id="1.10.472.130">
    <property type="match status" value="1"/>
</dbReference>
<feature type="domain" description="AAA+ ATPase" evidence="17">
    <location>
        <begin position="2087"/>
        <end position="2235"/>
    </location>
</feature>
<dbReference type="Pfam" id="PF12774">
    <property type="entry name" value="AAA_6"/>
    <property type="match status" value="1"/>
</dbReference>
<evidence type="ECO:0000256" key="2">
    <source>
        <dbReference type="ARBA" id="ARBA00004430"/>
    </source>
</evidence>
<dbReference type="SUPFAM" id="SSF52540">
    <property type="entry name" value="P-loop containing nucleoside triphosphate hydrolases"/>
    <property type="match status" value="4"/>
</dbReference>
<evidence type="ECO:0000259" key="17">
    <source>
        <dbReference type="SMART" id="SM00382"/>
    </source>
</evidence>
<dbReference type="Gene3D" id="1.20.920.20">
    <property type="match status" value="1"/>
</dbReference>
<evidence type="ECO:0000256" key="8">
    <source>
        <dbReference type="ARBA" id="ARBA00022840"/>
    </source>
</evidence>
<evidence type="ECO:0000313" key="19">
    <source>
        <dbReference type="RefSeq" id="XP_050552040.1"/>
    </source>
</evidence>
<keyword evidence="15" id="KW-0966">Cell projection</keyword>
<comment type="similarity">
    <text evidence="3">Belongs to the dynein heavy chain family.</text>
</comment>
<dbReference type="Gene3D" id="3.10.490.20">
    <property type="match status" value="1"/>
</dbReference>
<proteinExistence type="inferred from homology"/>
<accession>A0A9R0DS11</accession>
<dbReference type="Gene3D" id="1.20.920.30">
    <property type="match status" value="1"/>
</dbReference>
<dbReference type="Pfam" id="PF03028">
    <property type="entry name" value="Dynein_heavy"/>
    <property type="match status" value="1"/>
</dbReference>
<dbReference type="InterPro" id="IPR003593">
    <property type="entry name" value="AAA+_ATPase"/>
</dbReference>
<evidence type="ECO:0000256" key="14">
    <source>
        <dbReference type="ARBA" id="ARBA00023212"/>
    </source>
</evidence>
<feature type="coiled-coil region" evidence="16">
    <location>
        <begin position="2692"/>
        <end position="2793"/>
    </location>
</feature>
<keyword evidence="13" id="KW-0505">Motor protein</keyword>
<dbReference type="Pfam" id="PF17852">
    <property type="entry name" value="Dynein_AAA_lid"/>
    <property type="match status" value="1"/>
</dbReference>
<dbReference type="Pfam" id="PF08393">
    <property type="entry name" value="DHC_N2"/>
    <property type="match status" value="1"/>
</dbReference>
<dbReference type="CDD" id="cd00009">
    <property type="entry name" value="AAA"/>
    <property type="match status" value="1"/>
</dbReference>
<dbReference type="GO" id="GO:0031514">
    <property type="term" value="C:motile cilium"/>
    <property type="evidence" value="ECO:0007669"/>
    <property type="project" value="UniProtKB-SubCell"/>
</dbReference>
<dbReference type="Gene3D" id="6.10.140.1060">
    <property type="match status" value="1"/>
</dbReference>
<dbReference type="InterPro" id="IPR042228">
    <property type="entry name" value="Dynein_linker_3"/>
</dbReference>
<dbReference type="InterPro" id="IPR024317">
    <property type="entry name" value="Dynein_heavy_chain_D4_dom"/>
</dbReference>
<dbReference type="FunFam" id="1.20.920.20:FF:000001">
    <property type="entry name" value="dynein heavy chain 2, axonemal"/>
    <property type="match status" value="1"/>
</dbReference>
<dbReference type="InterPro" id="IPR041589">
    <property type="entry name" value="DNAH3_AAA_lid_1"/>
</dbReference>
<dbReference type="InterPro" id="IPR042222">
    <property type="entry name" value="Dynein_2_N"/>
</dbReference>
<dbReference type="Pfam" id="PF18198">
    <property type="entry name" value="AAA_lid_11"/>
    <property type="match status" value="1"/>
</dbReference>
<organism evidence="18 19">
    <name type="scientific">Spodoptera frugiperda</name>
    <name type="common">Fall armyworm</name>
    <dbReference type="NCBI Taxonomy" id="7108"/>
    <lineage>
        <taxon>Eukaryota</taxon>
        <taxon>Metazoa</taxon>
        <taxon>Ecdysozoa</taxon>
        <taxon>Arthropoda</taxon>
        <taxon>Hexapoda</taxon>
        <taxon>Insecta</taxon>
        <taxon>Pterygota</taxon>
        <taxon>Neoptera</taxon>
        <taxon>Endopterygota</taxon>
        <taxon>Lepidoptera</taxon>
        <taxon>Glossata</taxon>
        <taxon>Ditrysia</taxon>
        <taxon>Noctuoidea</taxon>
        <taxon>Noctuidae</taxon>
        <taxon>Amphipyrinae</taxon>
        <taxon>Spodoptera</taxon>
    </lineage>
</organism>
<dbReference type="InterPro" id="IPR041228">
    <property type="entry name" value="Dynein_C"/>
</dbReference>
<keyword evidence="18" id="KW-1185">Reference proteome</keyword>
<dbReference type="FunFam" id="3.40.50.300:FF:002141">
    <property type="entry name" value="Dynein heavy chain"/>
    <property type="match status" value="1"/>
</dbReference>
<evidence type="ECO:0000256" key="5">
    <source>
        <dbReference type="ARBA" id="ARBA00022701"/>
    </source>
</evidence>
<dbReference type="Gene3D" id="1.20.1270.280">
    <property type="match status" value="1"/>
</dbReference>
<dbReference type="FunFam" id="3.40.50.300:FF:000362">
    <property type="entry name" value="Dynein, axonemal, heavy chain 6"/>
    <property type="match status" value="1"/>
</dbReference>
<evidence type="ECO:0000256" key="10">
    <source>
        <dbReference type="ARBA" id="ARBA00023017"/>
    </source>
</evidence>
<dbReference type="FunFam" id="1.10.8.710:FF:000004">
    <property type="entry name" value="Dynein axonemal heavy chain 6"/>
    <property type="match status" value="1"/>
</dbReference>
<dbReference type="InterPro" id="IPR024743">
    <property type="entry name" value="Dynein_HC_stalk"/>
</dbReference>
<keyword evidence="10" id="KW-0243">Dynein</keyword>
<dbReference type="Gene3D" id="1.10.8.720">
    <property type="entry name" value="Region D6 of dynein motor"/>
    <property type="match status" value="1"/>
</dbReference>
<dbReference type="InterPro" id="IPR035706">
    <property type="entry name" value="AAA_9"/>
</dbReference>
<dbReference type="GO" id="GO:0051959">
    <property type="term" value="F:dynein light intermediate chain binding"/>
    <property type="evidence" value="ECO:0007669"/>
    <property type="project" value="InterPro"/>
</dbReference>
<keyword evidence="9" id="KW-0282">Flagellum</keyword>
<evidence type="ECO:0000256" key="16">
    <source>
        <dbReference type="SAM" id="Coils"/>
    </source>
</evidence>
<dbReference type="InterPro" id="IPR026983">
    <property type="entry name" value="DHC"/>
</dbReference>